<accession>A0ABV5UX43</accession>
<comment type="subcellular location">
    <subcellularLocation>
        <location evidence="1">Cell membrane</location>
        <topology evidence="1">Multi-pass membrane protein</topology>
    </subcellularLocation>
</comment>
<evidence type="ECO:0000313" key="8">
    <source>
        <dbReference type="Proteomes" id="UP001589536"/>
    </source>
</evidence>
<dbReference type="InterPro" id="IPR036259">
    <property type="entry name" value="MFS_trans_sf"/>
</dbReference>
<dbReference type="PANTHER" id="PTHR23513:SF6">
    <property type="entry name" value="MAJOR FACILITATOR SUPERFAMILY ASSOCIATED DOMAIN-CONTAINING PROTEIN"/>
    <property type="match status" value="1"/>
</dbReference>
<keyword evidence="8" id="KW-1185">Reference proteome</keyword>
<keyword evidence="4 6" id="KW-1133">Transmembrane helix</keyword>
<proteinExistence type="predicted"/>
<dbReference type="PANTHER" id="PTHR23513">
    <property type="entry name" value="INTEGRAL MEMBRANE EFFLUX PROTEIN-RELATED"/>
    <property type="match status" value="1"/>
</dbReference>
<feature type="transmembrane region" description="Helical" evidence="6">
    <location>
        <begin position="227"/>
        <end position="249"/>
    </location>
</feature>
<comment type="caution">
    <text evidence="7">The sequence shown here is derived from an EMBL/GenBank/DDBJ whole genome shotgun (WGS) entry which is preliminary data.</text>
</comment>
<dbReference type="EMBL" id="JBHMBH010000062">
    <property type="protein sequence ID" value="MFB9716757.1"/>
    <property type="molecule type" value="Genomic_DNA"/>
</dbReference>
<feature type="transmembrane region" description="Helical" evidence="6">
    <location>
        <begin position="175"/>
        <end position="193"/>
    </location>
</feature>
<evidence type="ECO:0000313" key="7">
    <source>
        <dbReference type="EMBL" id="MFB9716757.1"/>
    </source>
</evidence>
<dbReference type="Gene3D" id="1.20.1250.20">
    <property type="entry name" value="MFS general substrate transporter like domains"/>
    <property type="match status" value="1"/>
</dbReference>
<name>A0ABV5UX43_9MICC</name>
<feature type="transmembrane region" description="Helical" evidence="6">
    <location>
        <begin position="390"/>
        <end position="410"/>
    </location>
</feature>
<feature type="transmembrane region" description="Helical" evidence="6">
    <location>
        <begin position="292"/>
        <end position="311"/>
    </location>
</feature>
<dbReference type="InterPro" id="IPR011701">
    <property type="entry name" value="MFS"/>
</dbReference>
<feature type="transmembrane region" description="Helical" evidence="6">
    <location>
        <begin position="54"/>
        <end position="71"/>
    </location>
</feature>
<feature type="transmembrane region" description="Helical" evidence="6">
    <location>
        <begin position="317"/>
        <end position="339"/>
    </location>
</feature>
<keyword evidence="2" id="KW-1003">Cell membrane</keyword>
<feature type="transmembrane region" description="Helical" evidence="6">
    <location>
        <begin position="21"/>
        <end position="42"/>
    </location>
</feature>
<sequence>MTDQITHSSTKLWNRDFSTLWWSEALSFFGSQLTLFAIPIVALQILDSSASDVARINTAAGLGTVVFLGLLGPWTDKVRRTRFMSLMSALRALVLGAVAVLFLTGNLSLLALVIAAFLVSGLTGLYDSAFAALLPSIAHRSKLTTANTWVAGIRSAGDIGAGATAGILLQLLSPVALFISDAVTYLVSALAIGRIREERPAPPETFTFRDYFTSLGSGFKLLLSDRVMWPVTLSIAHFNLFTTAIQSVYVTHALRTGYMTPAEIGIAGAVGGIIGLLSMMIAPWVWDRFRPVGTLMATFMLPALAGLGMLLLTPGQIIANVLLLGLSLGFWASCVMVNITGTETLKQLLVPHHAIGRFSSASRVLTWGIDPVGAALAGVLALFLPTGGVLAIATLGVVVSGCWIVASTAVRELPLLSKIEHRAE</sequence>
<dbReference type="SUPFAM" id="SSF103473">
    <property type="entry name" value="MFS general substrate transporter"/>
    <property type="match status" value="1"/>
</dbReference>
<organism evidence="7 8">
    <name type="scientific">Arthrobacter methylotrophus</name>
    <dbReference type="NCBI Taxonomy" id="121291"/>
    <lineage>
        <taxon>Bacteria</taxon>
        <taxon>Bacillati</taxon>
        <taxon>Actinomycetota</taxon>
        <taxon>Actinomycetes</taxon>
        <taxon>Micrococcales</taxon>
        <taxon>Micrococcaceae</taxon>
        <taxon>Arthrobacter</taxon>
    </lineage>
</organism>
<feature type="transmembrane region" description="Helical" evidence="6">
    <location>
        <begin position="364"/>
        <end position="384"/>
    </location>
</feature>
<keyword evidence="3 6" id="KW-0812">Transmembrane</keyword>
<dbReference type="Pfam" id="PF07690">
    <property type="entry name" value="MFS_1"/>
    <property type="match status" value="1"/>
</dbReference>
<reference evidence="7 8" key="1">
    <citation type="submission" date="2024-09" db="EMBL/GenBank/DDBJ databases">
        <authorList>
            <person name="Sun Q."/>
            <person name="Mori K."/>
        </authorList>
    </citation>
    <scope>NUCLEOTIDE SEQUENCE [LARGE SCALE GENOMIC DNA]</scope>
    <source>
        <strain evidence="7 8">JCM 13519</strain>
    </source>
</reference>
<dbReference type="Proteomes" id="UP001589536">
    <property type="component" value="Unassembled WGS sequence"/>
</dbReference>
<dbReference type="CDD" id="cd06173">
    <property type="entry name" value="MFS_MefA_like"/>
    <property type="match status" value="1"/>
</dbReference>
<feature type="transmembrane region" description="Helical" evidence="6">
    <location>
        <begin position="264"/>
        <end position="285"/>
    </location>
</feature>
<gene>
    <name evidence="7" type="ORF">ACFFPI_21925</name>
</gene>
<evidence type="ECO:0000256" key="4">
    <source>
        <dbReference type="ARBA" id="ARBA00022989"/>
    </source>
</evidence>
<evidence type="ECO:0000256" key="2">
    <source>
        <dbReference type="ARBA" id="ARBA00022475"/>
    </source>
</evidence>
<protein>
    <submittedName>
        <fullName evidence="7">MFS transporter</fullName>
    </submittedName>
</protein>
<dbReference type="RefSeq" id="WP_345037150.1">
    <property type="nucleotide sequence ID" value="NZ_BAABED010000001.1"/>
</dbReference>
<evidence type="ECO:0000256" key="5">
    <source>
        <dbReference type="ARBA" id="ARBA00023136"/>
    </source>
</evidence>
<evidence type="ECO:0000256" key="6">
    <source>
        <dbReference type="SAM" id="Phobius"/>
    </source>
</evidence>
<evidence type="ECO:0000256" key="1">
    <source>
        <dbReference type="ARBA" id="ARBA00004651"/>
    </source>
</evidence>
<evidence type="ECO:0000256" key="3">
    <source>
        <dbReference type="ARBA" id="ARBA00022692"/>
    </source>
</evidence>
<keyword evidence="5 6" id="KW-0472">Membrane</keyword>